<dbReference type="PANTHER" id="PTHR43024">
    <property type="entry name" value="UDP-N-ACETYLMURAMOYL-TRIPEPTIDE--D-ALANYL-D-ALANINE LIGASE"/>
    <property type="match status" value="1"/>
</dbReference>
<dbReference type="Gene3D" id="3.40.1190.10">
    <property type="entry name" value="Mur-like, catalytic domain"/>
    <property type="match status" value="1"/>
</dbReference>
<dbReference type="PANTHER" id="PTHR43024:SF1">
    <property type="entry name" value="UDP-N-ACETYLMURAMOYL-TRIPEPTIDE--D-ALANYL-D-ALANINE LIGASE"/>
    <property type="match status" value="1"/>
</dbReference>
<evidence type="ECO:0000256" key="4">
    <source>
        <dbReference type="ARBA" id="ARBA00022741"/>
    </source>
</evidence>
<dbReference type="EC" id="6.3.2.10" evidence="10 11"/>
<comment type="similarity">
    <text evidence="10">Belongs to the MurCDEF family. MurF subfamily.</text>
</comment>
<evidence type="ECO:0000313" key="16">
    <source>
        <dbReference type="Proteomes" id="UP000823890"/>
    </source>
</evidence>
<protein>
    <recommendedName>
        <fullName evidence="10 11">UDP-N-acetylmuramoyl-tripeptide--D-alanyl-D-alanine ligase</fullName>
        <ecNumber evidence="10 11">6.3.2.10</ecNumber>
    </recommendedName>
    <alternativeName>
        <fullName evidence="10">D-alanyl-D-alanine-adding enzyme</fullName>
    </alternativeName>
</protein>
<evidence type="ECO:0000256" key="3">
    <source>
        <dbReference type="ARBA" id="ARBA00022618"/>
    </source>
</evidence>
<evidence type="ECO:0000259" key="12">
    <source>
        <dbReference type="Pfam" id="PF01225"/>
    </source>
</evidence>
<sequence length="473" mass="50956">MKHMSLQEIAAACGGIYHGDPAAAVREVSSVVIDSRKVEKDSLFIAIKGARVDGHTFIPQVMEKGALCAVSEQDLGDVGYPYIRVSSCEQALKDIAEHYRRSLDIKVVGISGSVGKTSTKEMIASVLSQKYSVLKTEGNFNNEIGLPLTVFNIREEHEIAVLEMGISNFGEMTRLAKIARPDICVFTNIGVAHIESLGSRDGILKAKTEMIDYMDPEGTIIVNGDDDKLRGFTPQNGLTPVCFGLDASCPFHAEQVTSRGLKGTDVHIVTPVSSFDTHISIPGRHMVYNALAAAAVGYALGLTDEEIAQGIASNVPIAGRNNLIEGKCYTVIDDCYNANPASMKSSLDVLAYADTRTAAVLGDMFELGADEKKMHYNVGVHAAEKGIDVLICIGALSAEIARGARETEALKSAGGAESANKSQTGCMEIYHYKTKSEFFENADNVLRKGDTILVKASHGMEFPEIVERLSKKE</sequence>
<comment type="function">
    <text evidence="10 11">Involved in cell wall formation. Catalyzes the final step in the synthesis of UDP-N-acetylmuramoyl-pentapeptide, the precursor of murein.</text>
</comment>
<dbReference type="GO" id="GO:0051301">
    <property type="term" value="P:cell division"/>
    <property type="evidence" value="ECO:0007669"/>
    <property type="project" value="UniProtKB-KW"/>
</dbReference>
<reference evidence="15" key="2">
    <citation type="submission" date="2021-04" db="EMBL/GenBank/DDBJ databases">
        <authorList>
            <person name="Gilroy R."/>
        </authorList>
    </citation>
    <scope>NUCLEOTIDE SEQUENCE</scope>
    <source>
        <strain evidence="15">ChiW19-954</strain>
    </source>
</reference>
<accession>A0A9D2STC6</accession>
<dbReference type="Pfam" id="PF02875">
    <property type="entry name" value="Mur_ligase_C"/>
    <property type="match status" value="1"/>
</dbReference>
<dbReference type="HAMAP" id="MF_02019">
    <property type="entry name" value="MurF"/>
    <property type="match status" value="1"/>
</dbReference>
<dbReference type="InterPro" id="IPR036615">
    <property type="entry name" value="Mur_ligase_C_dom_sf"/>
</dbReference>
<dbReference type="Gene3D" id="3.40.1390.10">
    <property type="entry name" value="MurE/MurF, N-terminal domain"/>
    <property type="match status" value="1"/>
</dbReference>
<dbReference type="InterPro" id="IPR036565">
    <property type="entry name" value="Mur-like_cat_sf"/>
</dbReference>
<evidence type="ECO:0000259" key="13">
    <source>
        <dbReference type="Pfam" id="PF02875"/>
    </source>
</evidence>
<feature type="domain" description="Mur ligase C-terminal" evidence="13">
    <location>
        <begin position="319"/>
        <end position="457"/>
    </location>
</feature>
<dbReference type="SUPFAM" id="SSF63418">
    <property type="entry name" value="MurE/MurF N-terminal domain"/>
    <property type="match status" value="1"/>
</dbReference>
<proteinExistence type="inferred from homology"/>
<evidence type="ECO:0000259" key="14">
    <source>
        <dbReference type="Pfam" id="PF08245"/>
    </source>
</evidence>
<feature type="domain" description="Mur ligase central" evidence="14">
    <location>
        <begin position="110"/>
        <end position="296"/>
    </location>
</feature>
<dbReference type="Pfam" id="PF08245">
    <property type="entry name" value="Mur_ligase_M"/>
    <property type="match status" value="1"/>
</dbReference>
<organism evidence="15 16">
    <name type="scientific">Candidatus Mediterraneibacter faecipullorum</name>
    <dbReference type="NCBI Taxonomy" id="2838670"/>
    <lineage>
        <taxon>Bacteria</taxon>
        <taxon>Bacillati</taxon>
        <taxon>Bacillota</taxon>
        <taxon>Clostridia</taxon>
        <taxon>Lachnospirales</taxon>
        <taxon>Lachnospiraceae</taxon>
        <taxon>Mediterraneibacter</taxon>
    </lineage>
</organism>
<keyword evidence="3 10" id="KW-0132">Cell division</keyword>
<dbReference type="InterPro" id="IPR005863">
    <property type="entry name" value="UDP-N-AcMur_synth"/>
</dbReference>
<evidence type="ECO:0000256" key="5">
    <source>
        <dbReference type="ARBA" id="ARBA00022840"/>
    </source>
</evidence>
<evidence type="ECO:0000256" key="11">
    <source>
        <dbReference type="RuleBase" id="RU004136"/>
    </source>
</evidence>
<dbReference type="Gene3D" id="3.90.190.20">
    <property type="entry name" value="Mur ligase, C-terminal domain"/>
    <property type="match status" value="1"/>
</dbReference>
<name>A0A9D2STC6_9FIRM</name>
<evidence type="ECO:0000256" key="9">
    <source>
        <dbReference type="ARBA" id="ARBA00023316"/>
    </source>
</evidence>
<dbReference type="EMBL" id="DWWO01000127">
    <property type="protein sequence ID" value="HJC34978.1"/>
    <property type="molecule type" value="Genomic_DNA"/>
</dbReference>
<feature type="domain" description="Mur ligase N-terminal catalytic" evidence="12">
    <location>
        <begin position="28"/>
        <end position="99"/>
    </location>
</feature>
<keyword evidence="1 10" id="KW-0963">Cytoplasm</keyword>
<keyword evidence="6 10" id="KW-0133">Cell shape</keyword>
<dbReference type="GO" id="GO:0009252">
    <property type="term" value="P:peptidoglycan biosynthetic process"/>
    <property type="evidence" value="ECO:0007669"/>
    <property type="project" value="UniProtKB-UniRule"/>
</dbReference>
<comment type="subcellular location">
    <subcellularLocation>
        <location evidence="10 11">Cytoplasm</location>
    </subcellularLocation>
</comment>
<keyword evidence="8 10" id="KW-0131">Cell cycle</keyword>
<dbReference type="GO" id="GO:0047480">
    <property type="term" value="F:UDP-N-acetylmuramoyl-tripeptide-D-alanyl-D-alanine ligase activity"/>
    <property type="evidence" value="ECO:0007669"/>
    <property type="project" value="UniProtKB-UniRule"/>
</dbReference>
<evidence type="ECO:0000256" key="7">
    <source>
        <dbReference type="ARBA" id="ARBA00022984"/>
    </source>
</evidence>
<dbReference type="InterPro" id="IPR013221">
    <property type="entry name" value="Mur_ligase_cen"/>
</dbReference>
<dbReference type="SUPFAM" id="SSF53623">
    <property type="entry name" value="MurD-like peptide ligases, catalytic domain"/>
    <property type="match status" value="1"/>
</dbReference>
<comment type="caution">
    <text evidence="15">The sequence shown here is derived from an EMBL/GenBank/DDBJ whole genome shotgun (WGS) entry which is preliminary data.</text>
</comment>
<keyword evidence="2 10" id="KW-0436">Ligase</keyword>
<dbReference type="Pfam" id="PF01225">
    <property type="entry name" value="Mur_ligase"/>
    <property type="match status" value="1"/>
</dbReference>
<dbReference type="InterPro" id="IPR035911">
    <property type="entry name" value="MurE/MurF_N"/>
</dbReference>
<dbReference type="SUPFAM" id="SSF53244">
    <property type="entry name" value="MurD-like peptide ligases, peptide-binding domain"/>
    <property type="match status" value="1"/>
</dbReference>
<dbReference type="AlphaFoldDB" id="A0A9D2STC6"/>
<gene>
    <name evidence="10" type="primary">murF</name>
    <name evidence="15" type="ORF">H9758_10385</name>
</gene>
<evidence type="ECO:0000313" key="15">
    <source>
        <dbReference type="EMBL" id="HJC34978.1"/>
    </source>
</evidence>
<dbReference type="InterPro" id="IPR000713">
    <property type="entry name" value="Mur_ligase_N"/>
</dbReference>
<evidence type="ECO:0000256" key="1">
    <source>
        <dbReference type="ARBA" id="ARBA00022490"/>
    </source>
</evidence>
<keyword evidence="4 10" id="KW-0547">Nucleotide-binding</keyword>
<evidence type="ECO:0000256" key="8">
    <source>
        <dbReference type="ARBA" id="ARBA00023306"/>
    </source>
</evidence>
<evidence type="ECO:0000256" key="2">
    <source>
        <dbReference type="ARBA" id="ARBA00022598"/>
    </source>
</evidence>
<dbReference type="GO" id="GO:0005737">
    <property type="term" value="C:cytoplasm"/>
    <property type="evidence" value="ECO:0007669"/>
    <property type="project" value="UniProtKB-SubCell"/>
</dbReference>
<dbReference type="GO" id="GO:0005524">
    <property type="term" value="F:ATP binding"/>
    <property type="evidence" value="ECO:0007669"/>
    <property type="project" value="UniProtKB-UniRule"/>
</dbReference>
<dbReference type="InterPro" id="IPR004101">
    <property type="entry name" value="Mur_ligase_C"/>
</dbReference>
<dbReference type="GO" id="GO:0071555">
    <property type="term" value="P:cell wall organization"/>
    <property type="evidence" value="ECO:0007669"/>
    <property type="project" value="UniProtKB-KW"/>
</dbReference>
<evidence type="ECO:0000256" key="6">
    <source>
        <dbReference type="ARBA" id="ARBA00022960"/>
    </source>
</evidence>
<comment type="pathway">
    <text evidence="10 11">Cell wall biogenesis; peptidoglycan biosynthesis.</text>
</comment>
<keyword evidence="5 10" id="KW-0067">ATP-binding</keyword>
<keyword evidence="7 10" id="KW-0573">Peptidoglycan synthesis</keyword>
<evidence type="ECO:0000256" key="10">
    <source>
        <dbReference type="HAMAP-Rule" id="MF_02019"/>
    </source>
</evidence>
<feature type="binding site" evidence="10">
    <location>
        <begin position="112"/>
        <end position="118"/>
    </location>
    <ligand>
        <name>ATP</name>
        <dbReference type="ChEBI" id="CHEBI:30616"/>
    </ligand>
</feature>
<dbReference type="GO" id="GO:0008360">
    <property type="term" value="P:regulation of cell shape"/>
    <property type="evidence" value="ECO:0007669"/>
    <property type="project" value="UniProtKB-KW"/>
</dbReference>
<reference evidence="15" key="1">
    <citation type="journal article" date="2021" name="PeerJ">
        <title>Extensive microbial diversity within the chicken gut microbiome revealed by metagenomics and culture.</title>
        <authorList>
            <person name="Gilroy R."/>
            <person name="Ravi A."/>
            <person name="Getino M."/>
            <person name="Pursley I."/>
            <person name="Horton D.L."/>
            <person name="Alikhan N.F."/>
            <person name="Baker D."/>
            <person name="Gharbi K."/>
            <person name="Hall N."/>
            <person name="Watson M."/>
            <person name="Adriaenssens E.M."/>
            <person name="Foster-Nyarko E."/>
            <person name="Jarju S."/>
            <person name="Secka A."/>
            <person name="Antonio M."/>
            <person name="Oren A."/>
            <person name="Chaudhuri R.R."/>
            <person name="La Ragione R."/>
            <person name="Hildebrand F."/>
            <person name="Pallen M.J."/>
        </authorList>
    </citation>
    <scope>NUCLEOTIDE SEQUENCE</scope>
    <source>
        <strain evidence="15">ChiW19-954</strain>
    </source>
</reference>
<keyword evidence="9 10" id="KW-0961">Cell wall biogenesis/degradation</keyword>
<dbReference type="InterPro" id="IPR051046">
    <property type="entry name" value="MurCDEF_CellWall_CoF430Synth"/>
</dbReference>
<comment type="catalytic activity">
    <reaction evidence="10 11">
        <text>D-alanyl-D-alanine + UDP-N-acetyl-alpha-D-muramoyl-L-alanyl-gamma-D-glutamyl-meso-2,6-diaminopimelate + ATP = UDP-N-acetyl-alpha-D-muramoyl-L-alanyl-gamma-D-glutamyl-meso-2,6-diaminopimeloyl-D-alanyl-D-alanine + ADP + phosphate + H(+)</text>
        <dbReference type="Rhea" id="RHEA:28374"/>
        <dbReference type="ChEBI" id="CHEBI:15378"/>
        <dbReference type="ChEBI" id="CHEBI:30616"/>
        <dbReference type="ChEBI" id="CHEBI:43474"/>
        <dbReference type="ChEBI" id="CHEBI:57822"/>
        <dbReference type="ChEBI" id="CHEBI:61386"/>
        <dbReference type="ChEBI" id="CHEBI:83905"/>
        <dbReference type="ChEBI" id="CHEBI:456216"/>
        <dbReference type="EC" id="6.3.2.10"/>
    </reaction>
</comment>
<dbReference type="Proteomes" id="UP000823890">
    <property type="component" value="Unassembled WGS sequence"/>
</dbReference>
<dbReference type="NCBIfam" id="TIGR01143">
    <property type="entry name" value="murF"/>
    <property type="match status" value="1"/>
</dbReference>